<organism evidence="4 5">
    <name type="scientific">Shewanella chilikensis</name>
    <dbReference type="NCBI Taxonomy" id="558541"/>
    <lineage>
        <taxon>Bacteria</taxon>
        <taxon>Pseudomonadati</taxon>
        <taxon>Pseudomonadota</taxon>
        <taxon>Gammaproteobacteria</taxon>
        <taxon>Alteromonadales</taxon>
        <taxon>Shewanellaceae</taxon>
        <taxon>Shewanella</taxon>
    </lineage>
</organism>
<dbReference type="RefSeq" id="WP_110691272.1">
    <property type="nucleotide sequence ID" value="NZ_BMXX01000054.1"/>
</dbReference>
<dbReference type="InterPro" id="IPR008964">
    <property type="entry name" value="Invasin/intimin_cell_adhesion"/>
</dbReference>
<gene>
    <name evidence="4" type="ORF">C8J23_1513</name>
</gene>
<sequence>MKSAFKFCFTLLCSFLLFACGGGGSISDGGDGTTPTLPTDTYTISLKLTDVNGEPLSEVSNAVPGKLVATLSKNAVPFQGGRIVFSVEGQGVLASDSGVSDAQGVVRIDLLPGDKLGSGTVTARYTPGSGDGAEAQVSFNTKGDGGVDTGGIYAISLKLTDANGEPLSEVSNAVPGKLVATLSKNAVPFQGGRIVFSVEGQGVLASDSGVSDAQGVVQIDLLPGDKLGSGTVTARYIPGSGDGAEAQVSFNTKGDGGADTGGAQISLVLVADPDSTTPLEAITSLTPGYLVANVTGISKQTIVKFTSDRGEIPIDTAATDNGKAYVQILAGTQPGAGIATATLLSGEETSLVFKVGATNVFMGSGSPFQDGVAAVAPAVVSAGGTASVSVTLQDDNGNPFVEPAEVKFTSVCAGKTPLEAEISSPVIAVNGVATSTYLAKGCVGDDTINISANVGGKSLTAKAVVNVLPASVGSIFFMDATPQTIRLKGTGGAESSTVRFKVLDKNNNPVSNQRVNFSLNTDVGDIEIDPVFATTNAQGIAQTVINSGTVSTSVRVTAEVDGSLPLISSQSSQLVISTGLPDQDSFSLSADNYNPEGWNYDGVEVKVTARLADAFNNPVPDGTAVSFTTEGGVIESSCTTTAGACTVTWTSQNPRPTGNTLGGGDQPSLDNLGQPYGGRVTILATAIGEESFPDLNGNGRFDLDEWDDFENKLDVSGRSFDLSEAFVDHNEDYMYDRSLTGGELETFVDFNNSGSFDESDGVYNGSLCRLDDSNNPHEGCSATDKSLNVRASIVLVMSGSDPVASTPEITDSCTDDKNQVDVCDGLNDNQTLDIIGKSVGAVSIIVGDLHNQPLPSGTSITFSTSAGSLASKGNFTVLSTNQNSALEYSVMVKGADQADAGSLLIEITTPNGVSTILPSIPVVIH</sequence>
<evidence type="ECO:0000259" key="3">
    <source>
        <dbReference type="PROSITE" id="PS51127"/>
    </source>
</evidence>
<dbReference type="Proteomes" id="UP000247584">
    <property type="component" value="Unassembled WGS sequence"/>
</dbReference>
<feature type="chain" id="PRO_5046444198" evidence="2">
    <location>
        <begin position="20"/>
        <end position="925"/>
    </location>
</feature>
<reference evidence="4 5" key="1">
    <citation type="submission" date="2018-06" db="EMBL/GenBank/DDBJ databases">
        <title>Genomic Encyclopedia of Type Strains, Phase III (KMG-III): the genomes of soil and plant-associated and newly described type strains.</title>
        <authorList>
            <person name="Whitman W."/>
        </authorList>
    </citation>
    <scope>NUCLEOTIDE SEQUENCE [LARGE SCALE GENOMIC DNA]</scope>
    <source>
        <strain evidence="4 5">JC5</strain>
    </source>
</reference>
<feature type="domain" description="Big-1" evidence="3">
    <location>
        <begin position="475"/>
        <end position="575"/>
    </location>
</feature>
<evidence type="ECO:0000313" key="5">
    <source>
        <dbReference type="Proteomes" id="UP000247584"/>
    </source>
</evidence>
<dbReference type="SMART" id="SM00634">
    <property type="entry name" value="BID_1"/>
    <property type="match status" value="1"/>
</dbReference>
<dbReference type="PROSITE" id="PS51127">
    <property type="entry name" value="BIG1"/>
    <property type="match status" value="1"/>
</dbReference>
<evidence type="ECO:0000256" key="1">
    <source>
        <dbReference type="ARBA" id="ARBA00010116"/>
    </source>
</evidence>
<dbReference type="InterPro" id="IPR003344">
    <property type="entry name" value="Big_1_dom"/>
</dbReference>
<proteinExistence type="inferred from homology"/>
<evidence type="ECO:0000256" key="2">
    <source>
        <dbReference type="SAM" id="SignalP"/>
    </source>
</evidence>
<dbReference type="Gene3D" id="2.60.40.10">
    <property type="entry name" value="Immunoglobulins"/>
    <property type="match status" value="3"/>
</dbReference>
<keyword evidence="5" id="KW-1185">Reference proteome</keyword>
<dbReference type="SUPFAM" id="SSF49373">
    <property type="entry name" value="Invasin/intimin cell-adhesion fragments"/>
    <property type="match status" value="3"/>
</dbReference>
<comment type="caution">
    <text evidence="4">The sequence shown here is derived from an EMBL/GenBank/DDBJ whole genome shotgun (WGS) entry which is preliminary data.</text>
</comment>
<comment type="similarity">
    <text evidence="1">Belongs to the intimin/invasin family.</text>
</comment>
<dbReference type="Pfam" id="PF02369">
    <property type="entry name" value="Big_1"/>
    <property type="match status" value="1"/>
</dbReference>
<protein>
    <submittedName>
        <fullName evidence="4">Ig-like protein group 1</fullName>
    </submittedName>
</protein>
<evidence type="ECO:0000313" key="4">
    <source>
        <dbReference type="EMBL" id="PYE54265.1"/>
    </source>
</evidence>
<name>A0ABX5PI08_9GAMM</name>
<dbReference type="InterPro" id="IPR013783">
    <property type="entry name" value="Ig-like_fold"/>
</dbReference>
<dbReference type="EMBL" id="QJSY01000051">
    <property type="protein sequence ID" value="PYE54265.1"/>
    <property type="molecule type" value="Genomic_DNA"/>
</dbReference>
<feature type="signal peptide" evidence="2">
    <location>
        <begin position="1"/>
        <end position="19"/>
    </location>
</feature>
<accession>A0ABX5PI08</accession>
<keyword evidence="2" id="KW-0732">Signal</keyword>
<dbReference type="PROSITE" id="PS51257">
    <property type="entry name" value="PROKAR_LIPOPROTEIN"/>
    <property type="match status" value="1"/>
</dbReference>